<dbReference type="RefSeq" id="WP_354643753.1">
    <property type="nucleotide sequence ID" value="NZ_CP159872.1"/>
</dbReference>
<sequence>MVNGGRGRSAGMVWAFVVHGVPVGPPVAEAVLEVDGSVHAMLAEDAQDSGFTLAAGDPPETTAVVRVRGRAFTRLVLVGDRQVWEPTEPVPVSPAWLAAAEGRGRVVVTVVPPGTWPRVLPDLPPEEREEAFTTGLAEVRAAGLALHGTARVVDE</sequence>
<accession>A0AAU8K3S1</accession>
<proteinExistence type="predicted"/>
<organism evidence="1">
    <name type="scientific">Kitasatospora camelliae</name>
    <dbReference type="NCBI Taxonomy" id="3156397"/>
    <lineage>
        <taxon>Bacteria</taxon>
        <taxon>Bacillati</taxon>
        <taxon>Actinomycetota</taxon>
        <taxon>Actinomycetes</taxon>
        <taxon>Kitasatosporales</taxon>
        <taxon>Streptomycetaceae</taxon>
        <taxon>Kitasatospora</taxon>
    </lineage>
</organism>
<evidence type="ECO:0000313" key="1">
    <source>
        <dbReference type="EMBL" id="XCM82818.1"/>
    </source>
</evidence>
<protein>
    <submittedName>
        <fullName evidence="1">Uncharacterized protein</fullName>
    </submittedName>
</protein>
<gene>
    <name evidence="1" type="ORF">ABWK59_29855</name>
</gene>
<dbReference type="EMBL" id="CP159872">
    <property type="protein sequence ID" value="XCM82818.1"/>
    <property type="molecule type" value="Genomic_DNA"/>
</dbReference>
<name>A0AAU8K3S1_9ACTN</name>
<dbReference type="AlphaFoldDB" id="A0AAU8K3S1"/>
<reference evidence="1" key="1">
    <citation type="submission" date="2024-06" db="EMBL/GenBank/DDBJ databases">
        <title>The genome sequences of Kitasatospora sp. strain HUAS MG31.</title>
        <authorList>
            <person name="Mo P."/>
        </authorList>
    </citation>
    <scope>NUCLEOTIDE SEQUENCE</scope>
    <source>
        <strain evidence="1">HUAS MG31</strain>
    </source>
</reference>
<dbReference type="KEGG" id="kcm:ABWK59_29855"/>